<dbReference type="EMBL" id="KN831776">
    <property type="protein sequence ID" value="KIM43411.1"/>
    <property type="molecule type" value="Genomic_DNA"/>
</dbReference>
<dbReference type="HOGENOM" id="CLU_2794240_0_0_1"/>
<sequence length="68" mass="7459">MSAMNRSTTSHLRGFAILICAHCRRASRDEIRIAATHVYRTPNSTAFNRALSTEGEAIGALSKPSDLR</sequence>
<organism evidence="1 2">
    <name type="scientific">Hebeloma cylindrosporum</name>
    <dbReference type="NCBI Taxonomy" id="76867"/>
    <lineage>
        <taxon>Eukaryota</taxon>
        <taxon>Fungi</taxon>
        <taxon>Dikarya</taxon>
        <taxon>Basidiomycota</taxon>
        <taxon>Agaricomycotina</taxon>
        <taxon>Agaricomycetes</taxon>
        <taxon>Agaricomycetidae</taxon>
        <taxon>Agaricales</taxon>
        <taxon>Agaricineae</taxon>
        <taxon>Hymenogastraceae</taxon>
        <taxon>Hebeloma</taxon>
    </lineage>
</organism>
<reference evidence="1 2" key="1">
    <citation type="submission" date="2014-04" db="EMBL/GenBank/DDBJ databases">
        <authorList>
            <consortium name="DOE Joint Genome Institute"/>
            <person name="Kuo A."/>
            <person name="Gay G."/>
            <person name="Dore J."/>
            <person name="Kohler A."/>
            <person name="Nagy L.G."/>
            <person name="Floudas D."/>
            <person name="Copeland A."/>
            <person name="Barry K.W."/>
            <person name="Cichocki N."/>
            <person name="Veneault-Fourrey C."/>
            <person name="LaButti K."/>
            <person name="Lindquist E.A."/>
            <person name="Lipzen A."/>
            <person name="Lundell T."/>
            <person name="Morin E."/>
            <person name="Murat C."/>
            <person name="Sun H."/>
            <person name="Tunlid A."/>
            <person name="Henrissat B."/>
            <person name="Grigoriev I.V."/>
            <person name="Hibbett D.S."/>
            <person name="Martin F."/>
            <person name="Nordberg H.P."/>
            <person name="Cantor M.N."/>
            <person name="Hua S.X."/>
        </authorList>
    </citation>
    <scope>NUCLEOTIDE SEQUENCE [LARGE SCALE GENOMIC DNA]</scope>
    <source>
        <strain evidence="2">h7</strain>
    </source>
</reference>
<evidence type="ECO:0000313" key="1">
    <source>
        <dbReference type="EMBL" id="KIM43411.1"/>
    </source>
</evidence>
<evidence type="ECO:0000313" key="2">
    <source>
        <dbReference type="Proteomes" id="UP000053424"/>
    </source>
</evidence>
<proteinExistence type="predicted"/>
<gene>
    <name evidence="1" type="ORF">M413DRAFT_404121</name>
</gene>
<dbReference type="Proteomes" id="UP000053424">
    <property type="component" value="Unassembled WGS sequence"/>
</dbReference>
<keyword evidence="2" id="KW-1185">Reference proteome</keyword>
<accession>A0A0C3CIG9</accession>
<dbReference type="AlphaFoldDB" id="A0A0C3CIG9"/>
<protein>
    <submittedName>
        <fullName evidence="1">Uncharacterized protein</fullName>
    </submittedName>
</protein>
<reference evidence="2" key="2">
    <citation type="submission" date="2015-01" db="EMBL/GenBank/DDBJ databases">
        <title>Evolutionary Origins and Diversification of the Mycorrhizal Mutualists.</title>
        <authorList>
            <consortium name="DOE Joint Genome Institute"/>
            <consortium name="Mycorrhizal Genomics Consortium"/>
            <person name="Kohler A."/>
            <person name="Kuo A."/>
            <person name="Nagy L.G."/>
            <person name="Floudas D."/>
            <person name="Copeland A."/>
            <person name="Barry K.W."/>
            <person name="Cichocki N."/>
            <person name="Veneault-Fourrey C."/>
            <person name="LaButti K."/>
            <person name="Lindquist E.A."/>
            <person name="Lipzen A."/>
            <person name="Lundell T."/>
            <person name="Morin E."/>
            <person name="Murat C."/>
            <person name="Riley R."/>
            <person name="Ohm R."/>
            <person name="Sun H."/>
            <person name="Tunlid A."/>
            <person name="Henrissat B."/>
            <person name="Grigoriev I.V."/>
            <person name="Hibbett D.S."/>
            <person name="Martin F."/>
        </authorList>
    </citation>
    <scope>NUCLEOTIDE SEQUENCE [LARGE SCALE GENOMIC DNA]</scope>
    <source>
        <strain evidence="2">h7</strain>
    </source>
</reference>
<name>A0A0C3CIG9_HEBCY</name>